<comment type="caution">
    <text evidence="6">The sequence shown here is derived from an EMBL/GenBank/DDBJ whole genome shotgun (WGS) entry which is preliminary data.</text>
</comment>
<dbReference type="Proteomes" id="UP000431401">
    <property type="component" value="Unassembled WGS sequence"/>
</dbReference>
<dbReference type="InterPro" id="IPR009057">
    <property type="entry name" value="Homeodomain-like_sf"/>
</dbReference>
<dbReference type="Pfam" id="PF00440">
    <property type="entry name" value="TetR_N"/>
    <property type="match status" value="1"/>
</dbReference>
<keyword evidence="1" id="KW-0805">Transcription regulation</keyword>
<dbReference type="GO" id="GO:0000976">
    <property type="term" value="F:transcription cis-regulatory region binding"/>
    <property type="evidence" value="ECO:0007669"/>
    <property type="project" value="TreeGrafter"/>
</dbReference>
<dbReference type="EMBL" id="WEGI01000009">
    <property type="protein sequence ID" value="MQY28750.1"/>
    <property type="molecule type" value="Genomic_DNA"/>
</dbReference>
<evidence type="ECO:0000256" key="1">
    <source>
        <dbReference type="ARBA" id="ARBA00023015"/>
    </source>
</evidence>
<evidence type="ECO:0000256" key="3">
    <source>
        <dbReference type="ARBA" id="ARBA00023163"/>
    </source>
</evidence>
<dbReference type="Gene3D" id="1.10.357.10">
    <property type="entry name" value="Tetracycline Repressor, domain 2"/>
    <property type="match status" value="1"/>
</dbReference>
<evidence type="ECO:0000256" key="2">
    <source>
        <dbReference type="ARBA" id="ARBA00023125"/>
    </source>
</evidence>
<sequence>MRSRNKILDATLDLIRREGFEGVNIAAVAHAAGVTRQTVYSNVGSREDLVSQALIELLMRTLAGIRAKLAPVQDIPEYICELYVAIRSVVRADPVLVRLLAAESGNPLFDPMMTTRAKPVARELLLPVLELDPSLEPHLDDIIQIVVRLGMSIVVFDGDDIRTDDDLRHFVARWVLPALMAPPIFRD</sequence>
<accession>A0A7K0DSJ7</accession>
<dbReference type="SUPFAM" id="SSF46689">
    <property type="entry name" value="Homeodomain-like"/>
    <property type="match status" value="1"/>
</dbReference>
<dbReference type="PROSITE" id="PS50977">
    <property type="entry name" value="HTH_TETR_2"/>
    <property type="match status" value="1"/>
</dbReference>
<dbReference type="InterPro" id="IPR050109">
    <property type="entry name" value="HTH-type_TetR-like_transc_reg"/>
</dbReference>
<protein>
    <recommendedName>
        <fullName evidence="5">HTH tetR-type domain-containing protein</fullName>
    </recommendedName>
</protein>
<dbReference type="OrthoDB" id="4371863at2"/>
<keyword evidence="2 4" id="KW-0238">DNA-binding</keyword>
<dbReference type="PANTHER" id="PTHR30055:SF234">
    <property type="entry name" value="HTH-TYPE TRANSCRIPTIONAL REGULATOR BETI"/>
    <property type="match status" value="1"/>
</dbReference>
<dbReference type="PRINTS" id="PR00455">
    <property type="entry name" value="HTHTETR"/>
</dbReference>
<evidence type="ECO:0000313" key="6">
    <source>
        <dbReference type="EMBL" id="MQY28750.1"/>
    </source>
</evidence>
<dbReference type="GO" id="GO:0003700">
    <property type="term" value="F:DNA-binding transcription factor activity"/>
    <property type="evidence" value="ECO:0007669"/>
    <property type="project" value="TreeGrafter"/>
</dbReference>
<reference evidence="6 7" key="1">
    <citation type="submission" date="2019-10" db="EMBL/GenBank/DDBJ databases">
        <title>Nocardia macrotermitis sp. nov. and Nocardia aurantia sp. nov., isolated from the gut of fungus growing-termite Macrotermes natalensis.</title>
        <authorList>
            <person name="Benndorf R."/>
            <person name="Schwitalla J."/>
            <person name="Martin K."/>
            <person name="De Beer W."/>
            <person name="Kaster A.-K."/>
            <person name="Vollmers J."/>
            <person name="Poulsen M."/>
            <person name="Beemelmanns C."/>
        </authorList>
    </citation>
    <scope>NUCLEOTIDE SEQUENCE [LARGE SCALE GENOMIC DNA]</scope>
    <source>
        <strain evidence="6 7">RB56</strain>
    </source>
</reference>
<organism evidence="6 7">
    <name type="scientific">Nocardia aurantia</name>
    <dbReference type="NCBI Taxonomy" id="2585199"/>
    <lineage>
        <taxon>Bacteria</taxon>
        <taxon>Bacillati</taxon>
        <taxon>Actinomycetota</taxon>
        <taxon>Actinomycetes</taxon>
        <taxon>Mycobacteriales</taxon>
        <taxon>Nocardiaceae</taxon>
        <taxon>Nocardia</taxon>
    </lineage>
</organism>
<evidence type="ECO:0000256" key="4">
    <source>
        <dbReference type="PROSITE-ProRule" id="PRU00335"/>
    </source>
</evidence>
<feature type="DNA-binding region" description="H-T-H motif" evidence="4">
    <location>
        <begin position="24"/>
        <end position="43"/>
    </location>
</feature>
<evidence type="ECO:0000313" key="7">
    <source>
        <dbReference type="Proteomes" id="UP000431401"/>
    </source>
</evidence>
<dbReference type="AlphaFoldDB" id="A0A7K0DSJ7"/>
<dbReference type="RefSeq" id="WP_153344936.1">
    <property type="nucleotide sequence ID" value="NZ_WEGI01000009.1"/>
</dbReference>
<name>A0A7K0DSJ7_9NOCA</name>
<keyword evidence="3" id="KW-0804">Transcription</keyword>
<feature type="domain" description="HTH tetR-type" evidence="5">
    <location>
        <begin position="1"/>
        <end position="61"/>
    </location>
</feature>
<dbReference type="InterPro" id="IPR001647">
    <property type="entry name" value="HTH_TetR"/>
</dbReference>
<proteinExistence type="predicted"/>
<dbReference type="PANTHER" id="PTHR30055">
    <property type="entry name" value="HTH-TYPE TRANSCRIPTIONAL REGULATOR RUTR"/>
    <property type="match status" value="1"/>
</dbReference>
<keyword evidence="7" id="KW-1185">Reference proteome</keyword>
<gene>
    <name evidence="6" type="ORF">NRB56_43340</name>
</gene>
<evidence type="ECO:0000259" key="5">
    <source>
        <dbReference type="PROSITE" id="PS50977"/>
    </source>
</evidence>